<dbReference type="PANTHER" id="PTHR30329">
    <property type="entry name" value="STATOR ELEMENT OF FLAGELLAR MOTOR COMPLEX"/>
    <property type="match status" value="1"/>
</dbReference>
<organism evidence="12 13">
    <name type="scientific">Faecalibacter macacae</name>
    <dbReference type="NCBI Taxonomy" id="1859289"/>
    <lineage>
        <taxon>Bacteria</taxon>
        <taxon>Pseudomonadati</taxon>
        <taxon>Bacteroidota</taxon>
        <taxon>Flavobacteriia</taxon>
        <taxon>Flavobacteriales</taxon>
        <taxon>Weeksellaceae</taxon>
        <taxon>Faecalibacter</taxon>
    </lineage>
</organism>
<evidence type="ECO:0000256" key="7">
    <source>
        <dbReference type="ARBA" id="ARBA00023136"/>
    </source>
</evidence>
<dbReference type="InterPro" id="IPR006664">
    <property type="entry name" value="OMP_bac"/>
</dbReference>
<evidence type="ECO:0000256" key="8">
    <source>
        <dbReference type="ARBA" id="ARBA00023237"/>
    </source>
</evidence>
<dbReference type="InterPro" id="IPR050330">
    <property type="entry name" value="Bact_OuterMem_StrucFunc"/>
</dbReference>
<dbReference type="InterPro" id="IPR028974">
    <property type="entry name" value="TSP_type-3_rpt"/>
</dbReference>
<dbReference type="InterPro" id="IPR006690">
    <property type="entry name" value="OMPA-like_CS"/>
</dbReference>
<sequence>MKKYLLTFSFLSLFASAFGQTDSNQKKHFTNEDRKFNDWSLSIYGGGNLVQNTDLVSWSDGFFTPGYDLQFLVNKQITHAFGLSLQYQYGSTRQKGLVDDMYLSNHYGNAWGKTKYQGISILGDLNLSNLWRRVDNTSQFKWSLHAYAGVGLLGYEAERNFYNGSGTDFITVTDQKIADKSVYTQVGAGLRHKLSNRIDLELKGMYVMTGDEEFDASGKPVPGYWTAADTEEGRDDNMLTLSLGLHFKIGKHPEALQWYPPTGGSGVLGLTSDSLFECVDADGDGVCDQWDRCLDTPAGVRVDGSGCSLDSDGDGVPDSEDKCPTIPGPPTNGGCPEKLVQISGDEVAMLVSSALEGVEFDYDSDRIREASYGKLNNAAEVLKANPNYKFYVEGHTDAAGGVEYNQKLSERRAASVIRFLSNKGVNTDNLTPVGKGKSELKHVECNPVSNCPAWKNLENRRVIFKEIK</sequence>
<evidence type="ECO:0000256" key="10">
    <source>
        <dbReference type="SAM" id="SignalP"/>
    </source>
</evidence>
<dbReference type="EMBL" id="RDOJ01000002">
    <property type="protein sequence ID" value="RLZ12334.1"/>
    <property type="molecule type" value="Genomic_DNA"/>
</dbReference>
<dbReference type="GO" id="GO:0009279">
    <property type="term" value="C:cell outer membrane"/>
    <property type="evidence" value="ECO:0007669"/>
    <property type="project" value="UniProtKB-SubCell"/>
</dbReference>
<proteinExistence type="predicted"/>
<dbReference type="PROSITE" id="PS51123">
    <property type="entry name" value="OMPA_2"/>
    <property type="match status" value="1"/>
</dbReference>
<evidence type="ECO:0000256" key="9">
    <source>
        <dbReference type="PROSITE-ProRule" id="PRU00473"/>
    </source>
</evidence>
<evidence type="ECO:0000256" key="3">
    <source>
        <dbReference type="ARBA" id="ARBA00022452"/>
    </source>
</evidence>
<keyword evidence="8" id="KW-0998">Cell outer membrane</keyword>
<feature type="signal peptide" evidence="10">
    <location>
        <begin position="1"/>
        <end position="19"/>
    </location>
</feature>
<keyword evidence="12" id="KW-0966">Cell projection</keyword>
<evidence type="ECO:0000256" key="6">
    <source>
        <dbReference type="ARBA" id="ARBA00023114"/>
    </source>
</evidence>
<evidence type="ECO:0000256" key="4">
    <source>
        <dbReference type="ARBA" id="ARBA00022692"/>
    </source>
</evidence>
<keyword evidence="10" id="KW-0732">Signal</keyword>
<keyword evidence="4" id="KW-0812">Transmembrane</keyword>
<feature type="domain" description="OmpA-like" evidence="11">
    <location>
        <begin position="347"/>
        <end position="468"/>
    </location>
</feature>
<dbReference type="GO" id="GO:0046930">
    <property type="term" value="C:pore complex"/>
    <property type="evidence" value="ECO:0007669"/>
    <property type="project" value="UniProtKB-KW"/>
</dbReference>
<dbReference type="PANTHER" id="PTHR30329:SF21">
    <property type="entry name" value="LIPOPROTEIN YIAD-RELATED"/>
    <property type="match status" value="1"/>
</dbReference>
<keyword evidence="3" id="KW-1134">Transmembrane beta strand</keyword>
<keyword evidence="12" id="KW-0969">Cilium</keyword>
<dbReference type="SUPFAM" id="SSF56925">
    <property type="entry name" value="OMPA-like"/>
    <property type="match status" value="1"/>
</dbReference>
<comment type="subcellular location">
    <subcellularLocation>
        <location evidence="1">Cell outer membrane</location>
        <topology evidence="1">Multi-pass membrane protein</topology>
    </subcellularLocation>
</comment>
<dbReference type="Proteomes" id="UP000275348">
    <property type="component" value="Unassembled WGS sequence"/>
</dbReference>
<evidence type="ECO:0000256" key="2">
    <source>
        <dbReference type="ARBA" id="ARBA00022448"/>
    </source>
</evidence>
<dbReference type="InterPro" id="IPR036737">
    <property type="entry name" value="OmpA-like_sf"/>
</dbReference>
<dbReference type="InterPro" id="IPR006665">
    <property type="entry name" value="OmpA-like"/>
</dbReference>
<name>A0A3L9MMB4_9FLAO</name>
<evidence type="ECO:0000259" key="11">
    <source>
        <dbReference type="PROSITE" id="PS51123"/>
    </source>
</evidence>
<dbReference type="InterPro" id="IPR011250">
    <property type="entry name" value="OMP/PagP_B-barrel"/>
</dbReference>
<dbReference type="GO" id="GO:0015288">
    <property type="term" value="F:porin activity"/>
    <property type="evidence" value="ECO:0007669"/>
    <property type="project" value="UniProtKB-KW"/>
</dbReference>
<keyword evidence="13" id="KW-1185">Reference proteome</keyword>
<accession>A0A3L9MMB4</accession>
<dbReference type="PRINTS" id="PR01021">
    <property type="entry name" value="OMPADOMAIN"/>
</dbReference>
<keyword evidence="7 9" id="KW-0472">Membrane</keyword>
<gene>
    <name evidence="12" type="ORF">EAH69_02135</name>
</gene>
<keyword evidence="5" id="KW-0406">Ion transport</keyword>
<comment type="caution">
    <text evidence="12">The sequence shown here is derived from an EMBL/GenBank/DDBJ whole genome shotgun (WGS) entry which is preliminary data.</text>
</comment>
<dbReference type="OrthoDB" id="1522982at2"/>
<keyword evidence="6" id="KW-0626">Porin</keyword>
<protein>
    <submittedName>
        <fullName evidence="12">Flagellar motor protein MotB</fullName>
    </submittedName>
</protein>
<evidence type="ECO:0000256" key="1">
    <source>
        <dbReference type="ARBA" id="ARBA00004571"/>
    </source>
</evidence>
<dbReference type="SUPFAM" id="SSF103088">
    <property type="entry name" value="OmpA-like"/>
    <property type="match status" value="1"/>
</dbReference>
<dbReference type="PROSITE" id="PS01068">
    <property type="entry name" value="OMPA_1"/>
    <property type="match status" value="1"/>
</dbReference>
<evidence type="ECO:0000256" key="5">
    <source>
        <dbReference type="ARBA" id="ARBA00023065"/>
    </source>
</evidence>
<evidence type="ECO:0000313" key="12">
    <source>
        <dbReference type="EMBL" id="RLZ12334.1"/>
    </source>
</evidence>
<keyword evidence="2" id="KW-0813">Transport</keyword>
<dbReference type="SUPFAM" id="SSF103647">
    <property type="entry name" value="TSP type-3 repeat"/>
    <property type="match status" value="1"/>
</dbReference>
<dbReference type="GO" id="GO:0006811">
    <property type="term" value="P:monoatomic ion transport"/>
    <property type="evidence" value="ECO:0007669"/>
    <property type="project" value="UniProtKB-KW"/>
</dbReference>
<dbReference type="Gene3D" id="3.30.1330.60">
    <property type="entry name" value="OmpA-like domain"/>
    <property type="match status" value="1"/>
</dbReference>
<keyword evidence="12" id="KW-0282">Flagellum</keyword>
<reference evidence="12 13" key="1">
    <citation type="submission" date="2018-10" db="EMBL/GenBank/DDBJ databases">
        <authorList>
            <person name="Chen X."/>
        </authorList>
    </citation>
    <scope>NUCLEOTIDE SEQUENCE [LARGE SCALE GENOMIC DNA]</scope>
    <source>
        <strain evidence="12 13">YIM 102668</strain>
    </source>
</reference>
<dbReference type="Pfam" id="PF00691">
    <property type="entry name" value="OmpA"/>
    <property type="match status" value="1"/>
</dbReference>
<dbReference type="CDD" id="cd07185">
    <property type="entry name" value="OmpA_C-like"/>
    <property type="match status" value="1"/>
</dbReference>
<evidence type="ECO:0000313" key="13">
    <source>
        <dbReference type="Proteomes" id="UP000275348"/>
    </source>
</evidence>
<feature type="chain" id="PRO_5018198834" evidence="10">
    <location>
        <begin position="20"/>
        <end position="468"/>
    </location>
</feature>
<dbReference type="RefSeq" id="WP_121933546.1">
    <property type="nucleotide sequence ID" value="NZ_RDOJ01000002.1"/>
</dbReference>
<dbReference type="GO" id="GO:0005509">
    <property type="term" value="F:calcium ion binding"/>
    <property type="evidence" value="ECO:0007669"/>
    <property type="project" value="InterPro"/>
</dbReference>
<dbReference type="AlphaFoldDB" id="A0A3L9MMB4"/>